<evidence type="ECO:0000259" key="2">
    <source>
        <dbReference type="Pfam" id="PF01507"/>
    </source>
</evidence>
<keyword evidence="4" id="KW-1185">Reference proteome</keyword>
<geneLocation type="plasmid" evidence="3 4">
    <name>pFW10101</name>
</geneLocation>
<name>G7QE85_9BACT</name>
<dbReference type="SUPFAM" id="SSF52402">
    <property type="entry name" value="Adenine nucleotide alpha hydrolases-like"/>
    <property type="match status" value="1"/>
</dbReference>
<organism evidence="3 4">
    <name type="scientific">Solidesulfovibrio carbinoliphilus subsp. oakridgensis</name>
    <dbReference type="NCBI Taxonomy" id="694327"/>
    <lineage>
        <taxon>Bacteria</taxon>
        <taxon>Pseudomonadati</taxon>
        <taxon>Thermodesulfobacteriota</taxon>
        <taxon>Desulfovibrionia</taxon>
        <taxon>Desulfovibrionales</taxon>
        <taxon>Desulfovibrionaceae</taxon>
        <taxon>Solidesulfovibrio</taxon>
    </lineage>
</organism>
<proteinExistence type="predicted"/>
<evidence type="ECO:0000313" key="4">
    <source>
        <dbReference type="Proteomes" id="UP000004662"/>
    </source>
</evidence>
<feature type="compositionally biased region" description="Basic and acidic residues" evidence="1">
    <location>
        <begin position="248"/>
        <end position="266"/>
    </location>
</feature>
<dbReference type="HOGENOM" id="CLU_043026_1_0_7"/>
<dbReference type="GO" id="GO:0003824">
    <property type="term" value="F:catalytic activity"/>
    <property type="evidence" value="ECO:0007669"/>
    <property type="project" value="InterPro"/>
</dbReference>
<dbReference type="OrthoDB" id="9772604at2"/>
<feature type="region of interest" description="Disordered" evidence="1">
    <location>
        <begin position="236"/>
        <end position="274"/>
    </location>
</feature>
<dbReference type="EMBL" id="CM001369">
    <property type="protein sequence ID" value="EHJ45979.1"/>
    <property type="molecule type" value="Genomic_DNA"/>
</dbReference>
<dbReference type="Proteomes" id="UP000004662">
    <property type="component" value="Plasmid pFW10101"/>
</dbReference>
<feature type="domain" description="Phosphoadenosine phosphosulphate reductase" evidence="2">
    <location>
        <begin position="37"/>
        <end position="231"/>
    </location>
</feature>
<protein>
    <submittedName>
        <fullName evidence="3">Phosphoadenosine phosphosulfate reductase</fullName>
    </submittedName>
</protein>
<reference evidence="4" key="1">
    <citation type="journal article" date="2015" name="Genome Announc.">
        <title>High-Quality Draft Genome Sequence of Desulfovibrio carbinoliphilus FW-101-2B, an Organic Acid-Oxidizing Sulfate-Reducing Bacterium Isolated from Uranium(VI)-Contaminated Groundwater.</title>
        <authorList>
            <person name="Ramsay B.D."/>
            <person name="Hwang C."/>
            <person name="Woo H.L."/>
            <person name="Carroll S.L."/>
            <person name="Lucas S."/>
            <person name="Han J."/>
            <person name="Lapidus A.L."/>
            <person name="Cheng J.F."/>
            <person name="Goodwin L.A."/>
            <person name="Pitluck S."/>
            <person name="Peters L."/>
            <person name="Chertkov O."/>
            <person name="Held B."/>
            <person name="Detter J.C."/>
            <person name="Han C.S."/>
            <person name="Tapia R."/>
            <person name="Land M.L."/>
            <person name="Hauser L.J."/>
            <person name="Kyrpides N.C."/>
            <person name="Ivanova N.N."/>
            <person name="Mikhailova N."/>
            <person name="Pagani I."/>
            <person name="Woyke T."/>
            <person name="Arkin A.P."/>
            <person name="Dehal P."/>
            <person name="Chivian D."/>
            <person name="Criddle C.S."/>
            <person name="Wu W."/>
            <person name="Chakraborty R."/>
            <person name="Hazen T.C."/>
            <person name="Fields M.W."/>
        </authorList>
    </citation>
    <scope>NUCLEOTIDE SEQUENCE [LARGE SCALE GENOMIC DNA]</scope>
    <source>
        <strain evidence="4">FW-101-2B</strain>
    </source>
</reference>
<dbReference type="RefSeq" id="WP_009183011.1">
    <property type="nucleotide sequence ID" value="NZ_CM001369.1"/>
</dbReference>
<dbReference type="PANTHER" id="PTHR43196">
    <property type="entry name" value="SULFATE ADENYLYLTRANSFERASE SUBUNIT 2"/>
    <property type="match status" value="1"/>
</dbReference>
<dbReference type="InterPro" id="IPR014729">
    <property type="entry name" value="Rossmann-like_a/b/a_fold"/>
</dbReference>
<dbReference type="PANTHER" id="PTHR43196:SF1">
    <property type="entry name" value="SULFATE ADENYLYLTRANSFERASE SUBUNIT 2"/>
    <property type="match status" value="1"/>
</dbReference>
<dbReference type="eggNOG" id="COG0175">
    <property type="taxonomic scope" value="Bacteria"/>
</dbReference>
<evidence type="ECO:0000256" key="1">
    <source>
        <dbReference type="SAM" id="MobiDB-lite"/>
    </source>
</evidence>
<dbReference type="AlphaFoldDB" id="G7QE85"/>
<dbReference type="Gene3D" id="3.40.50.620">
    <property type="entry name" value="HUPs"/>
    <property type="match status" value="1"/>
</dbReference>
<accession>G7QE85</accession>
<sequence length="274" mass="31024">MNDTERQARWALPLEEKIAAGKAVVLAAIDRFGPDFWLAWTGAKDSTLVLWLTREACRERSLPMPRVLTIDEGDPFPEIQAFQERMVREWGLDLTVAANTDVLSRRPAIGDYLAVADLSPESRAEVARAGFTGEGFPFDPESPVGNQLMKVAPMNGFLRDNHVAALATAIRWDEHPARANEDYESPREDPPHLRVHPILHLRERDVWDITRSRGIPFCELYAKGYRSLGTKTGTVRQSDLPAWEQDLEDRSGERAGRDQEKEEAMEQLRSLGYM</sequence>
<dbReference type="InterPro" id="IPR050128">
    <property type="entry name" value="Sulfate_adenylyltrnsfr_sub2"/>
</dbReference>
<gene>
    <name evidence="3" type="ORF">DFW101_3695</name>
</gene>
<dbReference type="Pfam" id="PF01507">
    <property type="entry name" value="PAPS_reduct"/>
    <property type="match status" value="1"/>
</dbReference>
<dbReference type="InterPro" id="IPR002500">
    <property type="entry name" value="PAPS_reduct_dom"/>
</dbReference>
<evidence type="ECO:0000313" key="3">
    <source>
        <dbReference type="EMBL" id="EHJ45979.1"/>
    </source>
</evidence>
<keyword evidence="3" id="KW-0614">Plasmid</keyword>